<proteinExistence type="predicted"/>
<evidence type="ECO:0000313" key="1">
    <source>
        <dbReference type="EMBL" id="VEL13096.1"/>
    </source>
</evidence>
<organism evidence="1 2">
    <name type="scientific">Protopolystoma xenopodis</name>
    <dbReference type="NCBI Taxonomy" id="117903"/>
    <lineage>
        <taxon>Eukaryota</taxon>
        <taxon>Metazoa</taxon>
        <taxon>Spiralia</taxon>
        <taxon>Lophotrochozoa</taxon>
        <taxon>Platyhelminthes</taxon>
        <taxon>Monogenea</taxon>
        <taxon>Polyopisthocotylea</taxon>
        <taxon>Polystomatidea</taxon>
        <taxon>Polystomatidae</taxon>
        <taxon>Protopolystoma</taxon>
    </lineage>
</organism>
<accession>A0A3S4ZVK5</accession>
<reference evidence="1" key="1">
    <citation type="submission" date="2018-11" db="EMBL/GenBank/DDBJ databases">
        <authorList>
            <consortium name="Pathogen Informatics"/>
        </authorList>
    </citation>
    <scope>NUCLEOTIDE SEQUENCE</scope>
</reference>
<name>A0A3S4ZVK5_9PLAT</name>
<protein>
    <submittedName>
        <fullName evidence="1">Uncharacterized protein</fullName>
    </submittedName>
</protein>
<gene>
    <name evidence="1" type="ORF">PXEA_LOCUS6536</name>
</gene>
<dbReference type="Proteomes" id="UP000784294">
    <property type="component" value="Unassembled WGS sequence"/>
</dbReference>
<sequence>MWVSGSYDICRRLTEILAQSSSHQGKAILLRYDHTYYCDPNFFYLPSSLGRLRTDGNPILATLWGKKSAGPFNFMHSGYGLGGALAPLLLTPFTQFTNSSKNSDSDVVTTAANNYTASVRA</sequence>
<comment type="caution">
    <text evidence="1">The sequence shown here is derived from an EMBL/GenBank/DDBJ whole genome shotgun (WGS) entry which is preliminary data.</text>
</comment>
<dbReference type="EMBL" id="CAAALY010016762">
    <property type="protein sequence ID" value="VEL13096.1"/>
    <property type="molecule type" value="Genomic_DNA"/>
</dbReference>
<keyword evidence="2" id="KW-1185">Reference proteome</keyword>
<evidence type="ECO:0000313" key="2">
    <source>
        <dbReference type="Proteomes" id="UP000784294"/>
    </source>
</evidence>
<dbReference type="AlphaFoldDB" id="A0A3S4ZVK5"/>